<dbReference type="PROSITE" id="PS50929">
    <property type="entry name" value="ABC_TM1F"/>
    <property type="match status" value="1"/>
</dbReference>
<dbReference type="SUPFAM" id="SSF90123">
    <property type="entry name" value="ABC transporter transmembrane region"/>
    <property type="match status" value="1"/>
</dbReference>
<evidence type="ECO:0000256" key="6">
    <source>
        <dbReference type="ARBA" id="ARBA00023136"/>
    </source>
</evidence>
<keyword evidence="4 10" id="KW-0067">ATP-binding</keyword>
<evidence type="ECO:0000313" key="11">
    <source>
        <dbReference type="Proteomes" id="UP000199701"/>
    </source>
</evidence>
<keyword evidence="5 7" id="KW-1133">Transmembrane helix</keyword>
<keyword evidence="11" id="KW-1185">Reference proteome</keyword>
<keyword evidence="6 7" id="KW-0472">Membrane</keyword>
<dbReference type="CDD" id="cd07346">
    <property type="entry name" value="ABC_6TM_exporters"/>
    <property type="match status" value="1"/>
</dbReference>
<dbReference type="GO" id="GO:0140359">
    <property type="term" value="F:ABC-type transporter activity"/>
    <property type="evidence" value="ECO:0007669"/>
    <property type="project" value="InterPro"/>
</dbReference>
<dbReference type="InterPro" id="IPR011527">
    <property type="entry name" value="ABC1_TM_dom"/>
</dbReference>
<reference evidence="10 11" key="1">
    <citation type="submission" date="2016-10" db="EMBL/GenBank/DDBJ databases">
        <authorList>
            <person name="de Groot N.N."/>
        </authorList>
    </citation>
    <scope>NUCLEOTIDE SEQUENCE [LARGE SCALE GENOMIC DNA]</scope>
    <source>
        <strain evidence="10 11">DSM 9179</strain>
    </source>
</reference>
<dbReference type="EMBL" id="FOJI01000001">
    <property type="protein sequence ID" value="SEV86624.1"/>
    <property type="molecule type" value="Genomic_DNA"/>
</dbReference>
<accession>A0A1I0MFC0</accession>
<dbReference type="GO" id="GO:0016887">
    <property type="term" value="F:ATP hydrolysis activity"/>
    <property type="evidence" value="ECO:0007669"/>
    <property type="project" value="InterPro"/>
</dbReference>
<feature type="transmembrane region" description="Helical" evidence="7">
    <location>
        <begin position="276"/>
        <end position="294"/>
    </location>
</feature>
<dbReference type="SUPFAM" id="SSF52540">
    <property type="entry name" value="P-loop containing nucleoside triphosphate hydrolases"/>
    <property type="match status" value="1"/>
</dbReference>
<dbReference type="STRING" id="99656.SAMN05421659_101446"/>
<evidence type="ECO:0000313" key="10">
    <source>
        <dbReference type="EMBL" id="SEV86624.1"/>
    </source>
</evidence>
<protein>
    <submittedName>
        <fullName evidence="10">ATP-binding cassette, subfamily B</fullName>
    </submittedName>
</protein>
<dbReference type="Gene3D" id="3.40.50.300">
    <property type="entry name" value="P-loop containing nucleotide triphosphate hydrolases"/>
    <property type="match status" value="1"/>
</dbReference>
<dbReference type="AlphaFoldDB" id="A0A1I0MFC0"/>
<dbReference type="Pfam" id="PF00664">
    <property type="entry name" value="ABC_membrane"/>
    <property type="match status" value="1"/>
</dbReference>
<dbReference type="PROSITE" id="PS50893">
    <property type="entry name" value="ABC_TRANSPORTER_2"/>
    <property type="match status" value="1"/>
</dbReference>
<dbReference type="PANTHER" id="PTHR24221:SF654">
    <property type="entry name" value="ATP-BINDING CASSETTE SUB-FAMILY B MEMBER 6"/>
    <property type="match status" value="1"/>
</dbReference>
<feature type="transmembrane region" description="Helical" evidence="7">
    <location>
        <begin position="59"/>
        <end position="84"/>
    </location>
</feature>
<dbReference type="InterPro" id="IPR003439">
    <property type="entry name" value="ABC_transporter-like_ATP-bd"/>
</dbReference>
<evidence type="ECO:0000256" key="7">
    <source>
        <dbReference type="SAM" id="Phobius"/>
    </source>
</evidence>
<keyword evidence="3" id="KW-0547">Nucleotide-binding</keyword>
<dbReference type="InterPro" id="IPR039421">
    <property type="entry name" value="Type_1_exporter"/>
</dbReference>
<dbReference type="RefSeq" id="WP_092450097.1">
    <property type="nucleotide sequence ID" value="NZ_FOJI01000001.1"/>
</dbReference>
<dbReference type="GO" id="GO:0034040">
    <property type="term" value="F:ATPase-coupled lipid transmembrane transporter activity"/>
    <property type="evidence" value="ECO:0007669"/>
    <property type="project" value="TreeGrafter"/>
</dbReference>
<dbReference type="InterPro" id="IPR003593">
    <property type="entry name" value="AAA+_ATPase"/>
</dbReference>
<feature type="transmembrane region" description="Helical" evidence="7">
    <location>
        <begin position="164"/>
        <end position="181"/>
    </location>
</feature>
<dbReference type="InterPro" id="IPR036640">
    <property type="entry name" value="ABC1_TM_sf"/>
</dbReference>
<evidence type="ECO:0000256" key="3">
    <source>
        <dbReference type="ARBA" id="ARBA00022741"/>
    </source>
</evidence>
<dbReference type="OrthoDB" id="9770415at2"/>
<dbReference type="FunFam" id="3.40.50.300:FF:000218">
    <property type="entry name" value="Multidrug ABC transporter ATP-binding protein"/>
    <property type="match status" value="1"/>
</dbReference>
<dbReference type="Pfam" id="PF00005">
    <property type="entry name" value="ABC_tran"/>
    <property type="match status" value="1"/>
</dbReference>
<keyword evidence="2 7" id="KW-0812">Transmembrane</keyword>
<dbReference type="GO" id="GO:0005524">
    <property type="term" value="F:ATP binding"/>
    <property type="evidence" value="ECO:0007669"/>
    <property type="project" value="UniProtKB-KW"/>
</dbReference>
<comment type="subcellular location">
    <subcellularLocation>
        <location evidence="1">Cell membrane</location>
        <topology evidence="1">Multi-pass membrane protein</topology>
    </subcellularLocation>
</comment>
<feature type="transmembrane region" description="Helical" evidence="7">
    <location>
        <begin position="20"/>
        <end position="39"/>
    </location>
</feature>
<feature type="transmembrane region" description="Helical" evidence="7">
    <location>
        <begin position="141"/>
        <end position="158"/>
    </location>
</feature>
<evidence type="ECO:0000256" key="1">
    <source>
        <dbReference type="ARBA" id="ARBA00004651"/>
    </source>
</evidence>
<dbReference type="InterPro" id="IPR027417">
    <property type="entry name" value="P-loop_NTPase"/>
</dbReference>
<dbReference type="InterPro" id="IPR017871">
    <property type="entry name" value="ABC_transporter-like_CS"/>
</dbReference>
<feature type="transmembrane region" description="Helical" evidence="7">
    <location>
        <begin position="244"/>
        <end position="270"/>
    </location>
</feature>
<dbReference type="GO" id="GO:0005886">
    <property type="term" value="C:plasma membrane"/>
    <property type="evidence" value="ECO:0007669"/>
    <property type="project" value="UniProtKB-SubCell"/>
</dbReference>
<feature type="domain" description="ABC transmembrane type-1" evidence="9">
    <location>
        <begin position="25"/>
        <end position="305"/>
    </location>
</feature>
<dbReference type="PANTHER" id="PTHR24221">
    <property type="entry name" value="ATP-BINDING CASSETTE SUB-FAMILY B"/>
    <property type="match status" value="1"/>
</dbReference>
<evidence type="ECO:0000256" key="2">
    <source>
        <dbReference type="ARBA" id="ARBA00022692"/>
    </source>
</evidence>
<name>A0A1I0MFC0_9FIRM</name>
<evidence type="ECO:0000259" key="8">
    <source>
        <dbReference type="PROSITE" id="PS50893"/>
    </source>
</evidence>
<sequence>MKLSKTLIRLIKTMMGKRAFFYFGFILSMAIFGGLFQIISSFLIRDLFTMAENKSSEGLAFLLVTNLLEGAIVMVIQVFSTVIYNHEAKRAVAKIIELVYMKSVKLPMQYYETHHTGDFMSKLMYDANRTGDVFGSRLRRVITPVLMVVVYLIPMFYLCPQLTAGLLAVNFISLVVNTFMVKPMKRVSAKMSQMNKGMTQNLTNILQGIEMIKIFAVKDIILQQYNDSNQQCAQTEKKQNWYSALLTALNNAFNLLCSLVFLGLGVYYIGEGVVDLGSLTALYMLYGIFSWHFLQIGRYVPELVNCLVNTERVFEFLDVEEEPNTYVEHGKEQSVNERTDQRAYVSMEHITFGYPTSDKKVLSDFSLSVEKGMSVAITGHSGRGKSTLAKLLLGFYPTEMGKIYIDGISLEKMGLHKLRELIAYVPQDPYLYNVSIAENISYGRAGTTMEEIVNAAKVANAHDFILKQSQGYDTLTGERGANLSGGEKQRIAIARAILKNAPILLLDEATSALDNESEYLVQEAIQSLMKDRTTIMIAHRPSTIATADMQVAM</sequence>
<evidence type="ECO:0000256" key="5">
    <source>
        <dbReference type="ARBA" id="ARBA00022989"/>
    </source>
</evidence>
<feature type="domain" description="ABC transporter" evidence="8">
    <location>
        <begin position="345"/>
        <end position="553"/>
    </location>
</feature>
<gene>
    <name evidence="10" type="ORF">SAMN05421659_101446</name>
</gene>
<evidence type="ECO:0000259" key="9">
    <source>
        <dbReference type="PROSITE" id="PS50929"/>
    </source>
</evidence>
<dbReference type="SMART" id="SM00382">
    <property type="entry name" value="AAA"/>
    <property type="match status" value="1"/>
</dbReference>
<dbReference type="PROSITE" id="PS00211">
    <property type="entry name" value="ABC_TRANSPORTER_1"/>
    <property type="match status" value="1"/>
</dbReference>
<proteinExistence type="predicted"/>
<dbReference type="Gene3D" id="1.20.1560.10">
    <property type="entry name" value="ABC transporter type 1, transmembrane domain"/>
    <property type="match status" value="1"/>
</dbReference>
<evidence type="ECO:0000256" key="4">
    <source>
        <dbReference type="ARBA" id="ARBA00022840"/>
    </source>
</evidence>
<organism evidence="10 11">
    <name type="scientific">[Clostridium] fimetarium</name>
    <dbReference type="NCBI Taxonomy" id="99656"/>
    <lineage>
        <taxon>Bacteria</taxon>
        <taxon>Bacillati</taxon>
        <taxon>Bacillota</taxon>
        <taxon>Clostridia</taxon>
        <taxon>Lachnospirales</taxon>
        <taxon>Lachnospiraceae</taxon>
    </lineage>
</organism>
<dbReference type="Proteomes" id="UP000199701">
    <property type="component" value="Unassembled WGS sequence"/>
</dbReference>